<keyword evidence="1" id="KW-0853">WD repeat</keyword>
<dbReference type="SUPFAM" id="SSF50978">
    <property type="entry name" value="WD40 repeat-like"/>
    <property type="match status" value="1"/>
</dbReference>
<reference evidence="3 4" key="1">
    <citation type="submission" date="2019-06" db="EMBL/GenBank/DDBJ databases">
        <title>Sulfurimonas gotlandica sp. nov., a chemoautotrophic and psychrotolerant epsilonproteobacterium isolated from a pelagic redoxcline, and an emended description of the genus Sulfurimonas.</title>
        <authorList>
            <person name="Wang S."/>
            <person name="Jiang L."/>
            <person name="Shao Z."/>
        </authorList>
    </citation>
    <scope>NUCLEOTIDE SEQUENCE [LARGE SCALE GENOMIC DNA]</scope>
    <source>
        <strain evidence="3 4">S2-6</strain>
    </source>
</reference>
<dbReference type="EMBL" id="CP041235">
    <property type="protein sequence ID" value="QOP44648.1"/>
    <property type="molecule type" value="Genomic_DNA"/>
</dbReference>
<dbReference type="Gene3D" id="2.130.10.10">
    <property type="entry name" value="YVTN repeat-like/Quinoprotein amine dehydrogenase"/>
    <property type="match status" value="1"/>
</dbReference>
<accession>A0A7M1B797</accession>
<dbReference type="InterPro" id="IPR015943">
    <property type="entry name" value="WD40/YVTN_repeat-like_dom_sf"/>
</dbReference>
<evidence type="ECO:0000256" key="2">
    <source>
        <dbReference type="ARBA" id="ARBA00022737"/>
    </source>
</evidence>
<dbReference type="KEGG" id="ssei:FJR45_12145"/>
<dbReference type="InterPro" id="IPR001680">
    <property type="entry name" value="WD40_rpt"/>
</dbReference>
<dbReference type="SMART" id="SM00320">
    <property type="entry name" value="WD40"/>
    <property type="match status" value="4"/>
</dbReference>
<protein>
    <recommendedName>
        <fullName evidence="5">WD40 repeat domain-containing protein</fullName>
    </recommendedName>
</protein>
<gene>
    <name evidence="3" type="ORF">FJR45_12145</name>
</gene>
<dbReference type="InterPro" id="IPR036322">
    <property type="entry name" value="WD40_repeat_dom_sf"/>
</dbReference>
<dbReference type="Proteomes" id="UP000593719">
    <property type="component" value="Chromosome"/>
</dbReference>
<dbReference type="InterPro" id="IPR051179">
    <property type="entry name" value="WD_repeat_multifunction"/>
</dbReference>
<keyword evidence="2" id="KW-0677">Repeat</keyword>
<evidence type="ECO:0008006" key="5">
    <source>
        <dbReference type="Google" id="ProtNLM"/>
    </source>
</evidence>
<evidence type="ECO:0000256" key="1">
    <source>
        <dbReference type="ARBA" id="ARBA00022574"/>
    </source>
</evidence>
<dbReference type="PANTHER" id="PTHR19857">
    <property type="entry name" value="MITOCHONDRIAL DIVISION PROTEIN 1-RELATED"/>
    <property type="match status" value="1"/>
</dbReference>
<dbReference type="AlphaFoldDB" id="A0A7M1B797"/>
<evidence type="ECO:0000313" key="4">
    <source>
        <dbReference type="Proteomes" id="UP000593719"/>
    </source>
</evidence>
<evidence type="ECO:0000313" key="3">
    <source>
        <dbReference type="EMBL" id="QOP44648.1"/>
    </source>
</evidence>
<dbReference type="Pfam" id="PF00400">
    <property type="entry name" value="WD40"/>
    <property type="match status" value="1"/>
</dbReference>
<proteinExistence type="predicted"/>
<name>A0A7M1B797_9BACT</name>
<keyword evidence="4" id="KW-1185">Reference proteome</keyword>
<sequence length="696" mass="80948">MPKIYECLKAHSQITALQALDDNTVTISTKLHSIRIFDADDCQNKKTLSIAQLNHRTTAVAFHPSENICAIANGIQIYIVSLTNKSLLQTIYTDNGTVTALHFIPDMPYIVSATNEGRVMLYRHDTQREIARLISFKHHYINAFAFHRNYMACSGYGGYVSIIHLQSHRQIKKLCVSKVAVGALCFINEQTLMLGSHDGTLYVQKLHKDEKNFSLHMPFGAIKNIIYFPRTDFALVSGKSKSISLVNIKSKKLVSPKYLSFGHEVDTMILTPKKKLVVALKNQQLYTVTFADADELKMCILRKDIVEAFNIIDADPRLQGTKEHKKVETFYQKLYAKAFSHLINSNKNELKKILHILQQINSKTDDIMLLFKAHKNYASFEHFYRDKKYALAYKLSEKFAPLQHTSVYKKMEADFKKSYVFAQKQILIGNLDRAKELLLPYITILSKRPLINLLLRQNEDFLLFLKALQYKEYRTIDRLISKNEVFKDIPGYYELQKSQEILLQNIKDTINSANVEKALRQIKSTQLFTCNKNILQELYEYAQSVQKFLSYYANNDFKRCYELIDSDTRLQNLEITKLLEKHWQKLMNECEIHALNGDIQQIKKRLGELIYTHSRKQRTGNLLRLSFYTQIKQLINTDKFKSAENIIYSYIDIFGIDKEIRIIMNSYETYSTKKLAITHEQGKKRSRDSWFDSQIL</sequence>
<dbReference type="RefSeq" id="WP_193150772.1">
    <property type="nucleotide sequence ID" value="NZ_CP041235.1"/>
</dbReference>
<organism evidence="3 4">
    <name type="scientific">Sulfurimonas sediminis</name>
    <dbReference type="NCBI Taxonomy" id="2590020"/>
    <lineage>
        <taxon>Bacteria</taxon>
        <taxon>Pseudomonadati</taxon>
        <taxon>Campylobacterota</taxon>
        <taxon>Epsilonproteobacteria</taxon>
        <taxon>Campylobacterales</taxon>
        <taxon>Sulfurimonadaceae</taxon>
        <taxon>Sulfurimonas</taxon>
    </lineage>
</organism>